<dbReference type="Gene3D" id="3.40.50.300">
    <property type="entry name" value="P-loop containing nucleotide triphosphate hydrolases"/>
    <property type="match status" value="1"/>
</dbReference>
<dbReference type="InterPro" id="IPR027417">
    <property type="entry name" value="P-loop_NTPase"/>
</dbReference>
<dbReference type="RefSeq" id="WP_180567178.1">
    <property type="nucleotide sequence ID" value="NZ_JACCKB010000003.1"/>
</dbReference>
<evidence type="ECO:0000256" key="2">
    <source>
        <dbReference type="PIRSR" id="PIRSR007531-2"/>
    </source>
</evidence>
<organism evidence="3 4">
    <name type="scientific">Spartinivicinus marinus</name>
    <dbReference type="NCBI Taxonomy" id="2994442"/>
    <lineage>
        <taxon>Bacteria</taxon>
        <taxon>Pseudomonadati</taxon>
        <taxon>Pseudomonadota</taxon>
        <taxon>Gammaproteobacteria</taxon>
        <taxon>Oceanospirillales</taxon>
        <taxon>Zooshikellaceae</taxon>
        <taxon>Spartinivicinus</taxon>
    </lineage>
</organism>
<sequence length="182" mass="20812">MSNNQIIFLNGVSSSGKSSIAKQLQKKLINPYFHLSIDSFLHAFPDQFLESCSYMKTQQKQIMSGFHSSVAAVTGAGNRVIVDHIMKYPEWLIECADLFHDFNAILVKVYCPLDELEKREKLRGDREIGTAKDQFNPVYNFSLFDIEIDTSKNSIEESTNTIIDYIESDNKSLAFDKLREQI</sequence>
<dbReference type="PIRSF" id="PIRSF007531">
    <property type="entry name" value="CPT"/>
    <property type="match status" value="1"/>
</dbReference>
<dbReference type="Proteomes" id="UP000569732">
    <property type="component" value="Unassembled WGS sequence"/>
</dbReference>
<feature type="binding site" evidence="2">
    <location>
        <begin position="11"/>
        <end position="18"/>
    </location>
    <ligand>
        <name>ATP</name>
        <dbReference type="ChEBI" id="CHEBI:30616"/>
    </ligand>
</feature>
<name>A0A853I369_9GAMM</name>
<gene>
    <name evidence="3" type="ORF">H0A36_03995</name>
</gene>
<comment type="caution">
    <text evidence="3">The sequence shown here is derived from an EMBL/GenBank/DDBJ whole genome shotgun (WGS) entry which is preliminary data.</text>
</comment>
<keyword evidence="4" id="KW-1185">Reference proteome</keyword>
<accession>A0A853I369</accession>
<dbReference type="GO" id="GO:0005524">
    <property type="term" value="F:ATP binding"/>
    <property type="evidence" value="ECO:0007669"/>
    <property type="project" value="InterPro"/>
</dbReference>
<proteinExistence type="predicted"/>
<dbReference type="SUPFAM" id="SSF52540">
    <property type="entry name" value="P-loop containing nucleoside triphosphate hydrolases"/>
    <property type="match status" value="1"/>
</dbReference>
<evidence type="ECO:0000256" key="1">
    <source>
        <dbReference type="PIRSR" id="PIRSR007531-1"/>
    </source>
</evidence>
<protein>
    <submittedName>
        <fullName evidence="3">AAA family ATPase</fullName>
    </submittedName>
</protein>
<dbReference type="AlphaFoldDB" id="A0A853I369"/>
<reference evidence="3 4" key="1">
    <citation type="submission" date="2020-07" db="EMBL/GenBank/DDBJ databases">
        <title>Endozoicomonas sp. nov., isolated from sediment.</title>
        <authorList>
            <person name="Gu T."/>
        </authorList>
    </citation>
    <scope>NUCLEOTIDE SEQUENCE [LARGE SCALE GENOMIC DNA]</scope>
    <source>
        <strain evidence="3 4">SM1973</strain>
    </source>
</reference>
<dbReference type="Pfam" id="PF07931">
    <property type="entry name" value="CPT"/>
    <property type="match status" value="1"/>
</dbReference>
<evidence type="ECO:0000313" key="3">
    <source>
        <dbReference type="EMBL" id="NYZ65158.1"/>
    </source>
</evidence>
<feature type="active site" evidence="1">
    <location>
        <position position="38"/>
    </location>
</feature>
<dbReference type="EMBL" id="JACCKB010000003">
    <property type="protein sequence ID" value="NYZ65158.1"/>
    <property type="molecule type" value="Genomic_DNA"/>
</dbReference>
<dbReference type="GO" id="GO:0016740">
    <property type="term" value="F:transferase activity"/>
    <property type="evidence" value="ECO:0007669"/>
    <property type="project" value="InterPro"/>
</dbReference>
<dbReference type="InterPro" id="IPR012853">
    <property type="entry name" value="CPT"/>
</dbReference>
<evidence type="ECO:0000313" key="4">
    <source>
        <dbReference type="Proteomes" id="UP000569732"/>
    </source>
</evidence>